<dbReference type="SMART" id="SM00422">
    <property type="entry name" value="HTH_MERR"/>
    <property type="match status" value="1"/>
</dbReference>
<keyword evidence="7" id="KW-1185">Reference proteome</keyword>
<accession>A0ABS8G8U9</accession>
<feature type="domain" description="HTH merR-type" evidence="5">
    <location>
        <begin position="1"/>
        <end position="70"/>
    </location>
</feature>
<evidence type="ECO:0000256" key="3">
    <source>
        <dbReference type="ARBA" id="ARBA00023125"/>
    </source>
</evidence>
<dbReference type="Pfam" id="PF13411">
    <property type="entry name" value="MerR_1"/>
    <property type="match status" value="1"/>
</dbReference>
<dbReference type="Proteomes" id="UP001520878">
    <property type="component" value="Unassembled WGS sequence"/>
</dbReference>
<dbReference type="EMBL" id="JAJEWP010000003">
    <property type="protein sequence ID" value="MCC2616975.1"/>
    <property type="molecule type" value="Genomic_DNA"/>
</dbReference>
<dbReference type="PANTHER" id="PTHR30204:SF69">
    <property type="entry name" value="MERR-FAMILY TRANSCRIPTIONAL REGULATOR"/>
    <property type="match status" value="1"/>
</dbReference>
<evidence type="ECO:0000313" key="7">
    <source>
        <dbReference type="Proteomes" id="UP001520878"/>
    </source>
</evidence>
<comment type="caution">
    <text evidence="6">The sequence shown here is derived from an EMBL/GenBank/DDBJ whole genome shotgun (WGS) entry which is preliminary data.</text>
</comment>
<dbReference type="InterPro" id="IPR009061">
    <property type="entry name" value="DNA-bd_dom_put_sf"/>
</dbReference>
<dbReference type="Gene3D" id="1.10.1660.10">
    <property type="match status" value="1"/>
</dbReference>
<protein>
    <submittedName>
        <fullName evidence="6">MerR family transcriptional regulator</fullName>
    </submittedName>
</protein>
<keyword evidence="3" id="KW-0238">DNA-binding</keyword>
<dbReference type="PANTHER" id="PTHR30204">
    <property type="entry name" value="REDOX-CYCLING DRUG-SENSING TRANSCRIPTIONAL ACTIVATOR SOXR"/>
    <property type="match status" value="1"/>
</dbReference>
<dbReference type="InterPro" id="IPR000551">
    <property type="entry name" value="MerR-type_HTH_dom"/>
</dbReference>
<keyword evidence="1" id="KW-0678">Repressor</keyword>
<proteinExistence type="predicted"/>
<dbReference type="RefSeq" id="WP_229160832.1">
    <property type="nucleotide sequence ID" value="NZ_JAJEWP010000003.1"/>
</dbReference>
<organism evidence="6 7">
    <name type="scientific">Fluctibacter halophilus</name>
    <dbReference type="NCBI Taxonomy" id="226011"/>
    <lineage>
        <taxon>Bacteria</taxon>
        <taxon>Pseudomonadati</taxon>
        <taxon>Pseudomonadota</taxon>
        <taxon>Gammaproteobacteria</taxon>
        <taxon>Alteromonadales</taxon>
        <taxon>Alteromonadaceae</taxon>
        <taxon>Fluctibacter</taxon>
    </lineage>
</organism>
<dbReference type="InterPro" id="IPR047057">
    <property type="entry name" value="MerR_fam"/>
</dbReference>
<keyword evidence="2" id="KW-0805">Transcription regulation</keyword>
<evidence type="ECO:0000256" key="1">
    <source>
        <dbReference type="ARBA" id="ARBA00022491"/>
    </source>
</evidence>
<evidence type="ECO:0000259" key="5">
    <source>
        <dbReference type="PROSITE" id="PS50937"/>
    </source>
</evidence>
<reference evidence="6 7" key="1">
    <citation type="submission" date="2021-10" db="EMBL/GenBank/DDBJ databases">
        <title>Draft genome of Aestuariibacter halophilus JC2043.</title>
        <authorList>
            <person name="Emsley S.A."/>
            <person name="Pfannmuller K.M."/>
            <person name="Ushijima B."/>
            <person name="Saw J.H."/>
            <person name="Videau P."/>
        </authorList>
    </citation>
    <scope>NUCLEOTIDE SEQUENCE [LARGE SCALE GENOMIC DNA]</scope>
    <source>
        <strain evidence="6 7">JC2043</strain>
    </source>
</reference>
<dbReference type="PROSITE" id="PS50937">
    <property type="entry name" value="HTH_MERR_2"/>
    <property type="match status" value="1"/>
</dbReference>
<evidence type="ECO:0000256" key="2">
    <source>
        <dbReference type="ARBA" id="ARBA00023015"/>
    </source>
</evidence>
<dbReference type="PRINTS" id="PR00040">
    <property type="entry name" value="HTHMERR"/>
</dbReference>
<name>A0ABS8G8U9_9ALTE</name>
<dbReference type="SUPFAM" id="SSF46955">
    <property type="entry name" value="Putative DNA-binding domain"/>
    <property type="match status" value="1"/>
</dbReference>
<keyword evidence="4" id="KW-0804">Transcription</keyword>
<sequence>MYQIGELAKRAGCSVQTVRYYESRGIIHATQRTDANYRLYDDQAVSSLLFVRRCRQLGIGLADIHQILTHQANPDRDCHAIDGLIEAHLKTVDQKIHELQTLREHLRALGGACPDNGTVESCQVLQQLQRVSVGDRQRTKQP</sequence>
<evidence type="ECO:0000313" key="6">
    <source>
        <dbReference type="EMBL" id="MCC2616975.1"/>
    </source>
</evidence>
<dbReference type="PROSITE" id="PS00552">
    <property type="entry name" value="HTH_MERR_1"/>
    <property type="match status" value="1"/>
</dbReference>
<evidence type="ECO:0000256" key="4">
    <source>
        <dbReference type="ARBA" id="ARBA00023163"/>
    </source>
</evidence>
<gene>
    <name evidence="6" type="ORF">LJ739_12050</name>
</gene>